<proteinExistence type="predicted"/>
<feature type="compositionally biased region" description="Basic and acidic residues" evidence="1">
    <location>
        <begin position="126"/>
        <end position="146"/>
    </location>
</feature>
<accession>A0A9E7L0E3</accession>
<name>A0A9E7L0E3_9LILI</name>
<feature type="compositionally biased region" description="Basic residues" evidence="1">
    <location>
        <begin position="70"/>
        <end position="86"/>
    </location>
</feature>
<evidence type="ECO:0000313" key="2">
    <source>
        <dbReference type="EMBL" id="URE33635.1"/>
    </source>
</evidence>
<dbReference type="PRINTS" id="PR01217">
    <property type="entry name" value="PRICHEXTENSN"/>
</dbReference>
<sequence>MHQSPLPLPPHRRPPRRRPPRRPVVALRRPRPTPPPPCGALRRPPASPGPTPPMPPPLPGPSRPLSRRLPPPRRRARLLPCRRHRPQAAPRGRPGRDPPPRRAAPPALPPRPAPRGKGAGRSRGGRPRDQAEAADRLCRRGSDGRRGGGGRQGDVGGRRRGGGCLEGGVPRCGADVHGRGFGGRGGDVSVRVGGRGAEVEGESKVEVVEQEGFAGGGDDGRGGAGRHRVFGERLRAGLQVAGQRQSHAPQRPHSRHLKISFE</sequence>
<protein>
    <submittedName>
        <fullName evidence="2">Uncharacterized protein</fullName>
    </submittedName>
</protein>
<feature type="compositionally biased region" description="Pro residues" evidence="1">
    <location>
        <begin position="101"/>
        <end position="113"/>
    </location>
</feature>
<dbReference type="Proteomes" id="UP001055439">
    <property type="component" value="Chromosome 8"/>
</dbReference>
<gene>
    <name evidence="2" type="ORF">MUK42_35100</name>
</gene>
<keyword evidence="3" id="KW-1185">Reference proteome</keyword>
<organism evidence="2 3">
    <name type="scientific">Musa troglodytarum</name>
    <name type="common">fe'i banana</name>
    <dbReference type="NCBI Taxonomy" id="320322"/>
    <lineage>
        <taxon>Eukaryota</taxon>
        <taxon>Viridiplantae</taxon>
        <taxon>Streptophyta</taxon>
        <taxon>Embryophyta</taxon>
        <taxon>Tracheophyta</taxon>
        <taxon>Spermatophyta</taxon>
        <taxon>Magnoliopsida</taxon>
        <taxon>Liliopsida</taxon>
        <taxon>Zingiberales</taxon>
        <taxon>Musaceae</taxon>
        <taxon>Musa</taxon>
    </lineage>
</organism>
<feature type="region of interest" description="Disordered" evidence="1">
    <location>
        <begin position="1"/>
        <end position="189"/>
    </location>
</feature>
<reference evidence="2" key="1">
    <citation type="submission" date="2022-05" db="EMBL/GenBank/DDBJ databases">
        <title>The Musa troglodytarum L. genome provides insights into the mechanism of non-climacteric behaviour and enrichment of carotenoids.</title>
        <authorList>
            <person name="Wang J."/>
        </authorList>
    </citation>
    <scope>NUCLEOTIDE SEQUENCE</scope>
    <source>
        <tissue evidence="2">Leaf</tissue>
    </source>
</reference>
<evidence type="ECO:0000313" key="3">
    <source>
        <dbReference type="Proteomes" id="UP001055439"/>
    </source>
</evidence>
<feature type="region of interest" description="Disordered" evidence="1">
    <location>
        <begin position="241"/>
        <end position="262"/>
    </location>
</feature>
<evidence type="ECO:0000256" key="1">
    <source>
        <dbReference type="SAM" id="MobiDB-lite"/>
    </source>
</evidence>
<feature type="compositionally biased region" description="Basic residues" evidence="1">
    <location>
        <begin position="10"/>
        <end position="21"/>
    </location>
</feature>
<dbReference type="OrthoDB" id="785579at2759"/>
<dbReference type="EMBL" id="CP097510">
    <property type="protein sequence ID" value="URE33635.1"/>
    <property type="molecule type" value="Genomic_DNA"/>
</dbReference>
<feature type="compositionally biased region" description="Basic residues" evidence="1">
    <location>
        <begin position="250"/>
        <end position="262"/>
    </location>
</feature>
<dbReference type="AlphaFoldDB" id="A0A9E7L0E3"/>
<feature type="compositionally biased region" description="Pro residues" evidence="1">
    <location>
        <begin position="45"/>
        <end position="62"/>
    </location>
</feature>